<name>A0AAW1BTQ1_CROAD</name>
<dbReference type="EMBL" id="JAOTOJ010000002">
    <property type="protein sequence ID" value="KAK9405519.1"/>
    <property type="molecule type" value="Genomic_DNA"/>
</dbReference>
<accession>A0AAW1BTQ1</accession>
<dbReference type="Proteomes" id="UP001474421">
    <property type="component" value="Unassembled WGS sequence"/>
</dbReference>
<protein>
    <submittedName>
        <fullName evidence="1">Uncharacterized protein</fullName>
    </submittedName>
</protein>
<organism evidence="1 2">
    <name type="scientific">Crotalus adamanteus</name>
    <name type="common">Eastern diamondback rattlesnake</name>
    <dbReference type="NCBI Taxonomy" id="8729"/>
    <lineage>
        <taxon>Eukaryota</taxon>
        <taxon>Metazoa</taxon>
        <taxon>Chordata</taxon>
        <taxon>Craniata</taxon>
        <taxon>Vertebrata</taxon>
        <taxon>Euteleostomi</taxon>
        <taxon>Lepidosauria</taxon>
        <taxon>Squamata</taxon>
        <taxon>Bifurcata</taxon>
        <taxon>Unidentata</taxon>
        <taxon>Episquamata</taxon>
        <taxon>Toxicofera</taxon>
        <taxon>Serpentes</taxon>
        <taxon>Colubroidea</taxon>
        <taxon>Viperidae</taxon>
        <taxon>Crotalinae</taxon>
        <taxon>Crotalus</taxon>
    </lineage>
</organism>
<proteinExistence type="predicted"/>
<keyword evidence="2" id="KW-1185">Reference proteome</keyword>
<sequence length="18" mass="2147">MATYTISWFQHQQPSPPK</sequence>
<comment type="caution">
    <text evidence="1">The sequence shown here is derived from an EMBL/GenBank/DDBJ whole genome shotgun (WGS) entry which is preliminary data.</text>
</comment>
<dbReference type="AlphaFoldDB" id="A0AAW1BTQ1"/>
<evidence type="ECO:0000313" key="1">
    <source>
        <dbReference type="EMBL" id="KAK9405519.1"/>
    </source>
</evidence>
<gene>
    <name evidence="1" type="ORF">NXF25_004293</name>
</gene>
<evidence type="ECO:0000313" key="2">
    <source>
        <dbReference type="Proteomes" id="UP001474421"/>
    </source>
</evidence>
<reference evidence="1 2" key="1">
    <citation type="journal article" date="2024" name="Proc. Natl. Acad. Sci. U.S.A.">
        <title>The genetic regulatory architecture and epigenomic basis for age-related changes in rattlesnake venom.</title>
        <authorList>
            <person name="Hogan M.P."/>
            <person name="Holding M.L."/>
            <person name="Nystrom G.S."/>
            <person name="Colston T.J."/>
            <person name="Bartlett D.A."/>
            <person name="Mason A.J."/>
            <person name="Ellsworth S.A."/>
            <person name="Rautsaw R.M."/>
            <person name="Lawrence K.C."/>
            <person name="Strickland J.L."/>
            <person name="He B."/>
            <person name="Fraser P."/>
            <person name="Margres M.J."/>
            <person name="Gilbert D.M."/>
            <person name="Gibbs H.L."/>
            <person name="Parkinson C.L."/>
            <person name="Rokyta D.R."/>
        </authorList>
    </citation>
    <scope>NUCLEOTIDE SEQUENCE [LARGE SCALE GENOMIC DNA]</scope>
    <source>
        <strain evidence="1">DRR0105</strain>
    </source>
</reference>